<protein>
    <recommendedName>
        <fullName evidence="4">HTH HARE-type domain-containing protein</fullName>
    </recommendedName>
</protein>
<dbReference type="AlphaFoldDB" id="A0A506U1W2"/>
<organism evidence="2 3">
    <name type="scientific">Pararhizobium mangrovi</name>
    <dbReference type="NCBI Taxonomy" id="2590452"/>
    <lineage>
        <taxon>Bacteria</taxon>
        <taxon>Pseudomonadati</taxon>
        <taxon>Pseudomonadota</taxon>
        <taxon>Alphaproteobacteria</taxon>
        <taxon>Hyphomicrobiales</taxon>
        <taxon>Rhizobiaceae</taxon>
        <taxon>Rhizobium/Agrobacterium group</taxon>
        <taxon>Pararhizobium</taxon>
    </lineage>
</organism>
<keyword evidence="3" id="KW-1185">Reference proteome</keyword>
<feature type="compositionally biased region" description="Polar residues" evidence="1">
    <location>
        <begin position="169"/>
        <end position="182"/>
    </location>
</feature>
<dbReference type="RefSeq" id="WP_141168361.1">
    <property type="nucleotide sequence ID" value="NZ_VHLH01000047.1"/>
</dbReference>
<dbReference type="OrthoDB" id="7872036at2"/>
<accession>A0A506U1W2</accession>
<gene>
    <name evidence="2" type="ORF">FJU11_17465</name>
</gene>
<sequence>MADRAIENAKSEREQLVGEREQIVQRQQVIDARLAVVNAFIENWHAFAGEGEQNFIVEPAQSLPDLPPSASIDGEGDSARTRTTGNSDKDDVAQAARQEIEQAGHPLKAGDLYEALTSQHDLTIEGKDPYTVLRVMLKRTQDDFGVISLGKKGYWLKERNWEPANYRASQHLGSDTNTSGNSLPEPYLPENVFE</sequence>
<dbReference type="Proteomes" id="UP000320314">
    <property type="component" value="Unassembled WGS sequence"/>
</dbReference>
<evidence type="ECO:0000313" key="2">
    <source>
        <dbReference type="EMBL" id="TPW25847.1"/>
    </source>
</evidence>
<evidence type="ECO:0000256" key="1">
    <source>
        <dbReference type="SAM" id="MobiDB-lite"/>
    </source>
</evidence>
<feature type="region of interest" description="Disordered" evidence="1">
    <location>
        <begin position="61"/>
        <end position="93"/>
    </location>
</feature>
<evidence type="ECO:0008006" key="4">
    <source>
        <dbReference type="Google" id="ProtNLM"/>
    </source>
</evidence>
<name>A0A506U1W2_9HYPH</name>
<dbReference type="EMBL" id="VHLH01000047">
    <property type="protein sequence ID" value="TPW25847.1"/>
    <property type="molecule type" value="Genomic_DNA"/>
</dbReference>
<proteinExistence type="predicted"/>
<evidence type="ECO:0000313" key="3">
    <source>
        <dbReference type="Proteomes" id="UP000320314"/>
    </source>
</evidence>
<comment type="caution">
    <text evidence="2">The sequence shown here is derived from an EMBL/GenBank/DDBJ whole genome shotgun (WGS) entry which is preliminary data.</text>
</comment>
<reference evidence="2 3" key="1">
    <citation type="submission" date="2019-06" db="EMBL/GenBank/DDBJ databases">
        <authorList>
            <person name="Li M."/>
        </authorList>
    </citation>
    <scope>NUCLEOTIDE SEQUENCE [LARGE SCALE GENOMIC DNA]</scope>
    <source>
        <strain evidence="2 3">BGMRC6574</strain>
    </source>
</reference>
<feature type="region of interest" description="Disordered" evidence="1">
    <location>
        <begin position="169"/>
        <end position="194"/>
    </location>
</feature>